<evidence type="ECO:0000256" key="1">
    <source>
        <dbReference type="SAM" id="SignalP"/>
    </source>
</evidence>
<evidence type="ECO:0000313" key="2">
    <source>
        <dbReference type="EMBL" id="VDM76110.1"/>
    </source>
</evidence>
<keyword evidence="3" id="KW-1185">Reference proteome</keyword>
<evidence type="ECO:0000313" key="3">
    <source>
        <dbReference type="Proteomes" id="UP000270094"/>
    </source>
</evidence>
<feature type="chain" id="PRO_5018024967" description="Secreted protein" evidence="1">
    <location>
        <begin position="20"/>
        <end position="121"/>
    </location>
</feature>
<protein>
    <recommendedName>
        <fullName evidence="4">Secreted protein</fullName>
    </recommendedName>
</protein>
<dbReference type="OrthoDB" id="10056056at2759"/>
<feature type="signal peptide" evidence="1">
    <location>
        <begin position="1"/>
        <end position="19"/>
    </location>
</feature>
<dbReference type="AlphaFoldDB" id="A0A3P7ISE9"/>
<dbReference type="EMBL" id="UYYB01096358">
    <property type="protein sequence ID" value="VDM76110.1"/>
    <property type="molecule type" value="Genomic_DNA"/>
</dbReference>
<sequence length="121" mass="14630">MRNWQQLALLLFFLSVVNGCFLNSCPYRRYGRTLRCSQCEHYHTSIIELRITCAILSQYSKFRNLLQQAHCFPTNKHHYHRKCLRVVRVNPPVMRLNVRKKTLHFQHHFVFLDLQTSLLMR</sequence>
<accession>A0A3P7ISE9</accession>
<reference evidence="2 3" key="1">
    <citation type="submission" date="2018-11" db="EMBL/GenBank/DDBJ databases">
        <authorList>
            <consortium name="Pathogen Informatics"/>
        </authorList>
    </citation>
    <scope>NUCLEOTIDE SEQUENCE [LARGE SCALE GENOMIC DNA]</scope>
</reference>
<name>A0A3P7ISE9_STRVU</name>
<dbReference type="Proteomes" id="UP000270094">
    <property type="component" value="Unassembled WGS sequence"/>
</dbReference>
<evidence type="ECO:0008006" key="4">
    <source>
        <dbReference type="Google" id="ProtNLM"/>
    </source>
</evidence>
<proteinExistence type="predicted"/>
<gene>
    <name evidence="2" type="ORF">SVUK_LOCUS11108</name>
</gene>
<keyword evidence="1" id="KW-0732">Signal</keyword>
<organism evidence="2 3">
    <name type="scientific">Strongylus vulgaris</name>
    <name type="common">Blood worm</name>
    <dbReference type="NCBI Taxonomy" id="40348"/>
    <lineage>
        <taxon>Eukaryota</taxon>
        <taxon>Metazoa</taxon>
        <taxon>Ecdysozoa</taxon>
        <taxon>Nematoda</taxon>
        <taxon>Chromadorea</taxon>
        <taxon>Rhabditida</taxon>
        <taxon>Rhabditina</taxon>
        <taxon>Rhabditomorpha</taxon>
        <taxon>Strongyloidea</taxon>
        <taxon>Strongylidae</taxon>
        <taxon>Strongylus</taxon>
    </lineage>
</organism>